<proteinExistence type="predicted"/>
<protein>
    <submittedName>
        <fullName evidence="2">PEMT isoform 14</fullName>
    </submittedName>
</protein>
<dbReference type="AlphaFoldDB" id="A0A2J8J357"/>
<name>A0A2J8J357_PANTR</name>
<evidence type="ECO:0000313" key="2">
    <source>
        <dbReference type="EMBL" id="PNI17201.1"/>
    </source>
</evidence>
<evidence type="ECO:0000313" key="3">
    <source>
        <dbReference type="Proteomes" id="UP000236370"/>
    </source>
</evidence>
<feature type="region of interest" description="Disordered" evidence="1">
    <location>
        <begin position="1"/>
        <end position="20"/>
    </location>
</feature>
<accession>A0A2J8J357</accession>
<dbReference type="EMBL" id="NBAG03000529">
    <property type="protein sequence ID" value="PNI17201.1"/>
    <property type="molecule type" value="Genomic_DNA"/>
</dbReference>
<dbReference type="Proteomes" id="UP000236370">
    <property type="component" value="Unassembled WGS sequence"/>
</dbReference>
<gene>
    <name evidence="2" type="ORF">CK820_G0051082</name>
</gene>
<comment type="caution">
    <text evidence="2">The sequence shown here is derived from an EMBL/GenBank/DDBJ whole genome shotgun (WGS) entry which is preliminary data.</text>
</comment>
<evidence type="ECO:0000256" key="1">
    <source>
        <dbReference type="SAM" id="MobiDB-lite"/>
    </source>
</evidence>
<sequence length="97" mass="10193">MKRSGNPGAEATNSSVAGPDCCGGLGNIDFRQADFCVMTRLLGYVDPLDPSFVAAVVTITFNPLYWNVVLVAGEPGLAVGTLRLQARLHDGNTRPAS</sequence>
<reference evidence="2 3" key="1">
    <citation type="submission" date="2017-12" db="EMBL/GenBank/DDBJ databases">
        <title>High-resolution comparative analysis of great ape genomes.</title>
        <authorList>
            <person name="Pollen A."/>
            <person name="Hastie A."/>
            <person name="Hormozdiari F."/>
            <person name="Dougherty M."/>
            <person name="Liu R."/>
            <person name="Chaisson M."/>
            <person name="Hoppe E."/>
            <person name="Hill C."/>
            <person name="Pang A."/>
            <person name="Hillier L."/>
            <person name="Baker C."/>
            <person name="Armstrong J."/>
            <person name="Shendure J."/>
            <person name="Paten B."/>
            <person name="Wilson R."/>
            <person name="Chao H."/>
            <person name="Schneider V."/>
            <person name="Ventura M."/>
            <person name="Kronenberg Z."/>
            <person name="Murali S."/>
            <person name="Gordon D."/>
            <person name="Cantsilieris S."/>
            <person name="Munson K."/>
            <person name="Nelson B."/>
            <person name="Raja A."/>
            <person name="Underwood J."/>
            <person name="Diekhans M."/>
            <person name="Fiddes I."/>
            <person name="Haussler D."/>
            <person name="Eichler E."/>
        </authorList>
    </citation>
    <scope>NUCLEOTIDE SEQUENCE [LARGE SCALE GENOMIC DNA]</scope>
    <source>
        <strain evidence="2">Yerkes chimp pedigree #C0471</strain>
    </source>
</reference>
<organism evidence="2 3">
    <name type="scientific">Pan troglodytes</name>
    <name type="common">Chimpanzee</name>
    <dbReference type="NCBI Taxonomy" id="9598"/>
    <lineage>
        <taxon>Eukaryota</taxon>
        <taxon>Metazoa</taxon>
        <taxon>Chordata</taxon>
        <taxon>Craniata</taxon>
        <taxon>Vertebrata</taxon>
        <taxon>Euteleostomi</taxon>
        <taxon>Mammalia</taxon>
        <taxon>Eutheria</taxon>
        <taxon>Euarchontoglires</taxon>
        <taxon>Primates</taxon>
        <taxon>Haplorrhini</taxon>
        <taxon>Catarrhini</taxon>
        <taxon>Hominidae</taxon>
        <taxon>Pan</taxon>
    </lineage>
</organism>